<gene>
    <name evidence="1" type="ORF">EZE20_10240</name>
</gene>
<dbReference type="Proteomes" id="UP000295706">
    <property type="component" value="Unassembled WGS sequence"/>
</dbReference>
<organism evidence="1 2">
    <name type="scientific">Arundinibacter roseus</name>
    <dbReference type="NCBI Taxonomy" id="2070510"/>
    <lineage>
        <taxon>Bacteria</taxon>
        <taxon>Pseudomonadati</taxon>
        <taxon>Bacteroidota</taxon>
        <taxon>Cytophagia</taxon>
        <taxon>Cytophagales</taxon>
        <taxon>Spirosomataceae</taxon>
        <taxon>Arundinibacter</taxon>
    </lineage>
</organism>
<proteinExistence type="predicted"/>
<dbReference type="RefSeq" id="WP_132117215.1">
    <property type="nucleotide sequence ID" value="NZ_SMJU01000006.1"/>
</dbReference>
<name>A0A4R4KBF2_9BACT</name>
<sequence length="176" mass="20088">MNQLLGIGSRVRHPDYGVGVVINQQIKGHEISFVNHGVLIILYDEQMDIIEAVAPDTDRVSMRDIELVLSRVLKKWADVSEIVPLGQKWQGGSMILTPGVSGLQNKEWPIETFFHKIVMLRDRLRVLEQRLNASGLTDEEKVSMQQYITRCYGSLTSFNVLFQDKNHHFVGERGKE</sequence>
<dbReference type="EMBL" id="SMJU01000006">
    <property type="protein sequence ID" value="TDB65088.1"/>
    <property type="molecule type" value="Genomic_DNA"/>
</dbReference>
<protein>
    <submittedName>
        <fullName evidence="1">Uncharacterized protein</fullName>
    </submittedName>
</protein>
<reference evidence="1 2" key="1">
    <citation type="submission" date="2019-02" db="EMBL/GenBank/DDBJ databases">
        <title>Arundinibacter roseus gen. nov., sp. nov., a new member of the family Cytophagaceae.</title>
        <authorList>
            <person name="Szuroczki S."/>
            <person name="Khayer B."/>
            <person name="Sproer C."/>
            <person name="Toumi M."/>
            <person name="Szabo A."/>
            <person name="Felfoldi T."/>
            <person name="Schumann P."/>
            <person name="Toth E."/>
        </authorList>
    </citation>
    <scope>NUCLEOTIDE SEQUENCE [LARGE SCALE GENOMIC DNA]</scope>
    <source>
        <strain evidence="1 2">DMA-k-7a</strain>
    </source>
</reference>
<comment type="caution">
    <text evidence="1">The sequence shown here is derived from an EMBL/GenBank/DDBJ whole genome shotgun (WGS) entry which is preliminary data.</text>
</comment>
<keyword evidence="2" id="KW-1185">Reference proteome</keyword>
<evidence type="ECO:0000313" key="2">
    <source>
        <dbReference type="Proteomes" id="UP000295706"/>
    </source>
</evidence>
<dbReference type="AlphaFoldDB" id="A0A4R4KBF2"/>
<accession>A0A4R4KBF2</accession>
<dbReference type="OrthoDB" id="1117601at2"/>
<evidence type="ECO:0000313" key="1">
    <source>
        <dbReference type="EMBL" id="TDB65088.1"/>
    </source>
</evidence>